<feature type="domain" description="Response regulatory" evidence="8">
    <location>
        <begin position="801"/>
        <end position="932"/>
    </location>
</feature>
<dbReference type="EC" id="2.7.13.3" evidence="2"/>
<dbReference type="SUPFAM" id="SSF47384">
    <property type="entry name" value="Homodimeric domain of signal transducing histidine kinase"/>
    <property type="match status" value="1"/>
</dbReference>
<organism evidence="9 10">
    <name type="scientific">Nyssa sinensis</name>
    <dbReference type="NCBI Taxonomy" id="561372"/>
    <lineage>
        <taxon>Eukaryota</taxon>
        <taxon>Viridiplantae</taxon>
        <taxon>Streptophyta</taxon>
        <taxon>Embryophyta</taxon>
        <taxon>Tracheophyta</taxon>
        <taxon>Spermatophyta</taxon>
        <taxon>Magnoliopsida</taxon>
        <taxon>eudicotyledons</taxon>
        <taxon>Gunneridae</taxon>
        <taxon>Pentapetalae</taxon>
        <taxon>asterids</taxon>
        <taxon>Cornales</taxon>
        <taxon>Nyssaceae</taxon>
        <taxon>Nyssa</taxon>
    </lineage>
</organism>
<dbReference type="Gene3D" id="3.40.50.2300">
    <property type="match status" value="1"/>
</dbReference>
<dbReference type="SMART" id="SM00387">
    <property type="entry name" value="HATPase_c"/>
    <property type="match status" value="1"/>
</dbReference>
<evidence type="ECO:0000259" key="7">
    <source>
        <dbReference type="PROSITE" id="PS50109"/>
    </source>
</evidence>
<dbReference type="InterPro" id="IPR005467">
    <property type="entry name" value="His_kinase_dom"/>
</dbReference>
<evidence type="ECO:0000256" key="5">
    <source>
        <dbReference type="SAM" id="MobiDB-lite"/>
    </source>
</evidence>
<evidence type="ECO:0000256" key="2">
    <source>
        <dbReference type="ARBA" id="ARBA00012438"/>
    </source>
</evidence>
<accession>A0A5J5B4H3</accession>
<keyword evidence="6" id="KW-1133">Transmembrane helix</keyword>
<dbReference type="InterPro" id="IPR003661">
    <property type="entry name" value="HisK_dim/P_dom"/>
</dbReference>
<dbReference type="EMBL" id="CM018039">
    <property type="protein sequence ID" value="KAA8536762.1"/>
    <property type="molecule type" value="Genomic_DNA"/>
</dbReference>
<dbReference type="InterPro" id="IPR001789">
    <property type="entry name" value="Sig_transdc_resp-reg_receiver"/>
</dbReference>
<dbReference type="Proteomes" id="UP000325577">
    <property type="component" value="Linkage Group LG16"/>
</dbReference>
<comment type="catalytic activity">
    <reaction evidence="1">
        <text>ATP + protein L-histidine = ADP + protein N-phospho-L-histidine.</text>
        <dbReference type="EC" id="2.7.13.3"/>
    </reaction>
</comment>
<feature type="modified residue" description="4-aspartylphosphate" evidence="4">
    <location>
        <position position="863"/>
    </location>
</feature>
<evidence type="ECO:0000313" key="10">
    <source>
        <dbReference type="Proteomes" id="UP000325577"/>
    </source>
</evidence>
<dbReference type="SUPFAM" id="SSF52172">
    <property type="entry name" value="CheY-like"/>
    <property type="match status" value="1"/>
</dbReference>
<dbReference type="OrthoDB" id="60033at2759"/>
<keyword evidence="10" id="KW-1185">Reference proteome</keyword>
<evidence type="ECO:0000256" key="6">
    <source>
        <dbReference type="SAM" id="Phobius"/>
    </source>
</evidence>
<protein>
    <recommendedName>
        <fullName evidence="2">histidine kinase</fullName>
        <ecNumber evidence="2">2.7.13.3</ecNumber>
    </recommendedName>
</protein>
<keyword evidence="6" id="KW-0812">Transmembrane</keyword>
<dbReference type="InterPro" id="IPR011006">
    <property type="entry name" value="CheY-like_superfamily"/>
</dbReference>
<feature type="transmembrane region" description="Helical" evidence="6">
    <location>
        <begin position="187"/>
        <end position="207"/>
    </location>
</feature>
<dbReference type="InterPro" id="IPR004358">
    <property type="entry name" value="Sig_transdc_His_kin-like_C"/>
</dbReference>
<dbReference type="PROSITE" id="PS50109">
    <property type="entry name" value="HIS_KIN"/>
    <property type="match status" value="1"/>
</dbReference>
<gene>
    <name evidence="9" type="ORF">F0562_029240</name>
</gene>
<dbReference type="CDD" id="cd17546">
    <property type="entry name" value="REC_hyHK_CKI1_RcsC-like"/>
    <property type="match status" value="1"/>
</dbReference>
<dbReference type="Gene3D" id="3.30.565.10">
    <property type="entry name" value="Histidine kinase-like ATPase, C-terminal domain"/>
    <property type="match status" value="1"/>
</dbReference>
<dbReference type="AlphaFoldDB" id="A0A5J5B4H3"/>
<dbReference type="PANTHER" id="PTHR43719">
    <property type="entry name" value="TWO-COMPONENT HISTIDINE KINASE"/>
    <property type="match status" value="1"/>
</dbReference>
<evidence type="ECO:0000256" key="4">
    <source>
        <dbReference type="PROSITE-ProRule" id="PRU00169"/>
    </source>
</evidence>
<keyword evidence="3 4" id="KW-0597">Phosphoprotein</keyword>
<dbReference type="PANTHER" id="PTHR43719:SF50">
    <property type="entry name" value="HISTIDINE KINASE CKI1-LIKE ISOFORM X1"/>
    <property type="match status" value="1"/>
</dbReference>
<name>A0A5J5B4H3_9ASTE</name>
<dbReference type="GO" id="GO:0000155">
    <property type="term" value="F:phosphorelay sensor kinase activity"/>
    <property type="evidence" value="ECO:0007669"/>
    <property type="project" value="InterPro"/>
</dbReference>
<dbReference type="Pfam" id="PF00512">
    <property type="entry name" value="HisKA"/>
    <property type="match status" value="1"/>
</dbReference>
<evidence type="ECO:0000256" key="1">
    <source>
        <dbReference type="ARBA" id="ARBA00000085"/>
    </source>
</evidence>
<dbReference type="PROSITE" id="PS50110">
    <property type="entry name" value="RESPONSE_REGULATORY"/>
    <property type="match status" value="1"/>
</dbReference>
<reference evidence="9 10" key="1">
    <citation type="submission" date="2019-09" db="EMBL/GenBank/DDBJ databases">
        <title>A chromosome-level genome assembly of the Chinese tupelo Nyssa sinensis.</title>
        <authorList>
            <person name="Yang X."/>
            <person name="Kang M."/>
            <person name="Yang Y."/>
            <person name="Xiong H."/>
            <person name="Wang M."/>
            <person name="Zhang Z."/>
            <person name="Wang Z."/>
            <person name="Wu H."/>
            <person name="Ma T."/>
            <person name="Liu J."/>
            <person name="Xi Z."/>
        </authorList>
    </citation>
    <scope>NUCLEOTIDE SEQUENCE [LARGE SCALE GENOMIC DNA]</scope>
    <source>
        <strain evidence="9">J267</strain>
        <tissue evidence="9">Leaf</tissue>
    </source>
</reference>
<dbReference type="PRINTS" id="PR00344">
    <property type="entry name" value="BCTRLSENSOR"/>
</dbReference>
<dbReference type="Pfam" id="PF02518">
    <property type="entry name" value="HATPase_c"/>
    <property type="match status" value="1"/>
</dbReference>
<feature type="region of interest" description="Disordered" evidence="5">
    <location>
        <begin position="614"/>
        <end position="635"/>
    </location>
</feature>
<evidence type="ECO:0000313" key="9">
    <source>
        <dbReference type="EMBL" id="KAA8536762.1"/>
    </source>
</evidence>
<dbReference type="InterPro" id="IPR036890">
    <property type="entry name" value="HATPase_C_sf"/>
</dbReference>
<keyword evidence="6" id="KW-0472">Membrane</keyword>
<dbReference type="Gene3D" id="1.10.287.130">
    <property type="match status" value="1"/>
</dbReference>
<dbReference type="SUPFAM" id="SSF55874">
    <property type="entry name" value="ATPase domain of HSP90 chaperone/DNA topoisomerase II/histidine kinase"/>
    <property type="match status" value="1"/>
</dbReference>
<proteinExistence type="predicted"/>
<dbReference type="InterPro" id="IPR003594">
    <property type="entry name" value="HATPase_dom"/>
</dbReference>
<dbReference type="SMART" id="SM00388">
    <property type="entry name" value="HisKA"/>
    <property type="match status" value="1"/>
</dbReference>
<dbReference type="SMART" id="SM00448">
    <property type="entry name" value="REC"/>
    <property type="match status" value="1"/>
</dbReference>
<feature type="domain" description="Histidine kinase" evidence="7">
    <location>
        <begin position="243"/>
        <end position="509"/>
    </location>
</feature>
<sequence>MLTGQAVSSNSMVTAYARWFQEVLNRTIVCSSLGTGWNKAQDLLFLNSVDMDGRGLISIGFPAKVVSDHFRGLEYFYGGDLHLATHDGQVLVKSNLPDTQIVVKNGKVSLQVMKLNGEFENWVVNHSCKPDDHGEAKNFHAKINGRRHIFYCSVLDIAGVQSVYILAFPRKGFKTLVLQNGKLALTLLVLIFVILAVSISTFIFLVLRAARREMFLCAALIKQMESTQQAERKSMNKSLAFASASHDVRASLAAITGLIELCHEDATPHSELASNLVQMNTCTMDLLGILNSVLDTSKIEAGKMQLEEEEFNLLQLIEDVVDMYYPIGMKKGVDVVFDPCDGSTLKLHLVKGDRGKLKQILCNLLSNAVKFTSEGHVSVRAVVHKTSKENAIIASNRNGVLNCLSRLCYKNNESFGDLDHLHTVQQNPNYVEFEFEVDDTGKGIPKDQQKSVFENFVQVKETALGQGGCGLGLGIVQSLVRLMGGEIKIVDKDAGVRGTCFRFNLFLATCDPVSTDIEEQENPTDFHQHFGLPIRSSGPRLEGSHVVLLIAGEERRRISKKLIENLGIKVLVVKRGKDLLHVLEKIKLKSDNFHFNFSERRDLSLRDYLNKSASSNSISETNDGSSGTKDGNDHILPHHRKSNFKGLKCFILIVIDSTAGSYSELCSIVANFRKDIQNCRCKVVWLDNPVMRNNVSIEPEEDRPTLPCDLILSKPFHGLRLYRVLGLLPEFGGIYQSNSPRLNSETTKKMQHTCEPSTSNELSSIELRPGISSPHHKQQLQEILEDESDKQSTERPLSGKRVLLVEDVELLRRLAATSLSKLGADVDICENGKEAFDRVCKVLSDQRREGHSKALPYDYIFMDCEMPVMNGYEATRLIRMEEKHCGIHIPIIALTAHAMAEEARKEIQAGMDFHLTKPLQVNKMLEVIKSVLV</sequence>
<feature type="compositionally biased region" description="Polar residues" evidence="5">
    <location>
        <begin position="614"/>
        <end position="629"/>
    </location>
</feature>
<evidence type="ECO:0000259" key="8">
    <source>
        <dbReference type="PROSITE" id="PS50110"/>
    </source>
</evidence>
<dbReference type="Pfam" id="PF00072">
    <property type="entry name" value="Response_reg"/>
    <property type="match status" value="1"/>
</dbReference>
<dbReference type="InterPro" id="IPR050956">
    <property type="entry name" value="2C_system_His_kinase"/>
</dbReference>
<dbReference type="InterPro" id="IPR036097">
    <property type="entry name" value="HisK_dim/P_sf"/>
</dbReference>
<feature type="region of interest" description="Disordered" evidence="5">
    <location>
        <begin position="767"/>
        <end position="796"/>
    </location>
</feature>
<dbReference type="CDD" id="cd00082">
    <property type="entry name" value="HisKA"/>
    <property type="match status" value="1"/>
</dbReference>
<evidence type="ECO:0000256" key="3">
    <source>
        <dbReference type="ARBA" id="ARBA00022553"/>
    </source>
</evidence>